<gene>
    <name evidence="7" type="ORF">HNP76_001749</name>
</gene>
<proteinExistence type="inferred from homology"/>
<evidence type="ECO:0000256" key="5">
    <source>
        <dbReference type="ARBA" id="ARBA00044503"/>
    </source>
</evidence>
<keyword evidence="1" id="KW-0690">Ribosome biogenesis</keyword>
<comment type="caution">
    <text evidence="7">The sequence shown here is derived from an EMBL/GenBank/DDBJ whole genome shotgun (WGS) entry which is preliminary data.</text>
</comment>
<name>A0A7W8G9P2_9SPIR</name>
<dbReference type="Pfam" id="PF04327">
    <property type="entry name" value="Peptidase_Prp"/>
    <property type="match status" value="1"/>
</dbReference>
<keyword evidence="2" id="KW-0645">Protease</keyword>
<dbReference type="GO" id="GO:0042254">
    <property type="term" value="P:ribosome biogenesis"/>
    <property type="evidence" value="ECO:0007669"/>
    <property type="project" value="UniProtKB-KW"/>
</dbReference>
<dbReference type="RefSeq" id="WP_184659576.1">
    <property type="nucleotide sequence ID" value="NZ_CP031518.1"/>
</dbReference>
<dbReference type="Proteomes" id="UP000518887">
    <property type="component" value="Unassembled WGS sequence"/>
</dbReference>
<evidence type="ECO:0000256" key="3">
    <source>
        <dbReference type="ARBA" id="ARBA00022801"/>
    </source>
</evidence>
<protein>
    <recommendedName>
        <fullName evidence="6">Ribosomal processing cysteine protease Prp</fullName>
    </recommendedName>
</protein>
<organism evidence="7 8">
    <name type="scientific">Treponema ruminis</name>
    <dbReference type="NCBI Taxonomy" id="744515"/>
    <lineage>
        <taxon>Bacteria</taxon>
        <taxon>Pseudomonadati</taxon>
        <taxon>Spirochaetota</taxon>
        <taxon>Spirochaetia</taxon>
        <taxon>Spirochaetales</taxon>
        <taxon>Treponemataceae</taxon>
        <taxon>Treponema</taxon>
    </lineage>
</organism>
<keyword evidence="8" id="KW-1185">Reference proteome</keyword>
<dbReference type="AlphaFoldDB" id="A0A7W8G9P2"/>
<dbReference type="GO" id="GO:0008234">
    <property type="term" value="F:cysteine-type peptidase activity"/>
    <property type="evidence" value="ECO:0007669"/>
    <property type="project" value="UniProtKB-KW"/>
</dbReference>
<dbReference type="EMBL" id="JACHFQ010000005">
    <property type="protein sequence ID" value="MBB5226376.1"/>
    <property type="molecule type" value="Genomic_DNA"/>
</dbReference>
<comment type="similarity">
    <text evidence="5">Belongs to the Prp family.</text>
</comment>
<evidence type="ECO:0000313" key="8">
    <source>
        <dbReference type="Proteomes" id="UP000518887"/>
    </source>
</evidence>
<dbReference type="CDD" id="cd16332">
    <property type="entry name" value="Prp-like"/>
    <property type="match status" value="1"/>
</dbReference>
<dbReference type="SUPFAM" id="SSF118010">
    <property type="entry name" value="TM1457-like"/>
    <property type="match status" value="1"/>
</dbReference>
<dbReference type="InterPro" id="IPR036764">
    <property type="entry name" value="Peptidase_Prp_sf"/>
</dbReference>
<reference evidence="7 8" key="1">
    <citation type="submission" date="2020-08" db="EMBL/GenBank/DDBJ databases">
        <title>Genomic Encyclopedia of Type Strains, Phase IV (KMG-IV): sequencing the most valuable type-strain genomes for metagenomic binning, comparative biology and taxonomic classification.</title>
        <authorList>
            <person name="Goeker M."/>
        </authorList>
    </citation>
    <scope>NUCLEOTIDE SEQUENCE [LARGE SCALE GENOMIC DNA]</scope>
    <source>
        <strain evidence="7 8">DSM 103462</strain>
    </source>
</reference>
<keyword evidence="4" id="KW-0788">Thiol protease</keyword>
<accession>A0A7W8G9P2</accession>
<dbReference type="InterPro" id="IPR007422">
    <property type="entry name" value="Peptidase_Prp"/>
</dbReference>
<dbReference type="GO" id="GO:0006508">
    <property type="term" value="P:proteolysis"/>
    <property type="evidence" value="ECO:0007669"/>
    <property type="project" value="UniProtKB-KW"/>
</dbReference>
<evidence type="ECO:0000256" key="2">
    <source>
        <dbReference type="ARBA" id="ARBA00022670"/>
    </source>
</evidence>
<evidence type="ECO:0000256" key="1">
    <source>
        <dbReference type="ARBA" id="ARBA00022517"/>
    </source>
</evidence>
<sequence length="110" mass="11864">MTSITLSYGKNGVIKKCQANGHADFSKKGTDIVCAAITILIRTAMQVLSHNEDVFLIADASSRGALSFSVEAKTESPETEAQLKCIGDFLRTGILALTKEFPENVILTEE</sequence>
<evidence type="ECO:0000256" key="4">
    <source>
        <dbReference type="ARBA" id="ARBA00022807"/>
    </source>
</evidence>
<evidence type="ECO:0000313" key="7">
    <source>
        <dbReference type="EMBL" id="MBB5226376.1"/>
    </source>
</evidence>
<evidence type="ECO:0000256" key="6">
    <source>
        <dbReference type="ARBA" id="ARBA00044538"/>
    </source>
</evidence>
<dbReference type="Gene3D" id="3.30.70.1490">
    <property type="entry name" value="Cysteine protease Prp"/>
    <property type="match status" value="1"/>
</dbReference>
<keyword evidence="3" id="KW-0378">Hydrolase</keyword>